<proteinExistence type="predicted"/>
<dbReference type="EMBL" id="JBHSON010000132">
    <property type="protein sequence ID" value="MFC5753983.1"/>
    <property type="molecule type" value="Genomic_DNA"/>
</dbReference>
<evidence type="ECO:0000313" key="3">
    <source>
        <dbReference type="EMBL" id="MFC5753983.1"/>
    </source>
</evidence>
<evidence type="ECO:0000259" key="2">
    <source>
        <dbReference type="Pfam" id="PF07853"/>
    </source>
</evidence>
<protein>
    <submittedName>
        <fullName evidence="3">DUF1648 domain-containing protein</fullName>
    </submittedName>
</protein>
<dbReference type="Proteomes" id="UP001596074">
    <property type="component" value="Unassembled WGS sequence"/>
</dbReference>
<evidence type="ECO:0000313" key="4">
    <source>
        <dbReference type="Proteomes" id="UP001596074"/>
    </source>
</evidence>
<feature type="domain" description="DUF1648" evidence="2">
    <location>
        <begin position="24"/>
        <end position="58"/>
    </location>
</feature>
<name>A0ABW1AHC5_9ACTN</name>
<sequence length="328" mass="33860">MAARRSLYMTAGIAALAGSALIPVAPLALRDRLPDPLATHWDGSGVPDGHSSFTAWTLMCAVTWLVFCASAVAVGLSGWGRRKVRGFTGATLGAGAGLTAGMIATTVRANLDRPSYREAGELGGGPVALVLLGAVVIALVGWMLGATGPDRPDAPPPGEEPRLRTRLGRGQRPVWVGYVRSRWVFLLGGALAVAGVLGALLALVLPEPLTPGMPLAGPLLALAVAGLAGLTLSSARVTVDGRGLAVAFGPIGRPVRRIPLETVSSAWVEERRPVEVGGWGYRLSGKGTTVMLRKGECLVVQHGPGDARFAVSVDDAERGAALLNALRE</sequence>
<evidence type="ECO:0000256" key="1">
    <source>
        <dbReference type="SAM" id="Phobius"/>
    </source>
</evidence>
<comment type="caution">
    <text evidence="3">The sequence shown here is derived from an EMBL/GenBank/DDBJ whole genome shotgun (WGS) entry which is preliminary data.</text>
</comment>
<feature type="transmembrane region" description="Helical" evidence="1">
    <location>
        <begin position="87"/>
        <end position="107"/>
    </location>
</feature>
<feature type="transmembrane region" description="Helical" evidence="1">
    <location>
        <begin position="211"/>
        <end position="232"/>
    </location>
</feature>
<accession>A0ABW1AHC5</accession>
<organism evidence="3 4">
    <name type="scientific">Actinomadura rugatobispora</name>
    <dbReference type="NCBI Taxonomy" id="1994"/>
    <lineage>
        <taxon>Bacteria</taxon>
        <taxon>Bacillati</taxon>
        <taxon>Actinomycetota</taxon>
        <taxon>Actinomycetes</taxon>
        <taxon>Streptosporangiales</taxon>
        <taxon>Thermomonosporaceae</taxon>
        <taxon>Actinomadura</taxon>
    </lineage>
</organism>
<dbReference type="RefSeq" id="WP_378291589.1">
    <property type="nucleotide sequence ID" value="NZ_JBHSON010000132.1"/>
</dbReference>
<feature type="transmembrane region" description="Helical" evidence="1">
    <location>
        <begin position="127"/>
        <end position="145"/>
    </location>
</feature>
<feature type="transmembrane region" description="Helical" evidence="1">
    <location>
        <begin position="183"/>
        <end position="205"/>
    </location>
</feature>
<gene>
    <name evidence="3" type="ORF">ACFPZN_50910</name>
</gene>
<keyword evidence="1" id="KW-0812">Transmembrane</keyword>
<reference evidence="4" key="1">
    <citation type="journal article" date="2019" name="Int. J. Syst. Evol. Microbiol.">
        <title>The Global Catalogue of Microorganisms (GCM) 10K type strain sequencing project: providing services to taxonomists for standard genome sequencing and annotation.</title>
        <authorList>
            <consortium name="The Broad Institute Genomics Platform"/>
            <consortium name="The Broad Institute Genome Sequencing Center for Infectious Disease"/>
            <person name="Wu L."/>
            <person name="Ma J."/>
        </authorList>
    </citation>
    <scope>NUCLEOTIDE SEQUENCE [LARGE SCALE GENOMIC DNA]</scope>
    <source>
        <strain evidence="4">KCTC 42087</strain>
    </source>
</reference>
<feature type="transmembrane region" description="Helical" evidence="1">
    <location>
        <begin position="54"/>
        <end position="75"/>
    </location>
</feature>
<keyword evidence="1" id="KW-0472">Membrane</keyword>
<keyword evidence="1" id="KW-1133">Transmembrane helix</keyword>
<keyword evidence="4" id="KW-1185">Reference proteome</keyword>
<dbReference type="InterPro" id="IPR012867">
    <property type="entry name" value="DUF1648"/>
</dbReference>
<dbReference type="Pfam" id="PF07853">
    <property type="entry name" value="DUF1648"/>
    <property type="match status" value="1"/>
</dbReference>